<dbReference type="AlphaFoldDB" id="A0A8H6U365"/>
<evidence type="ECO:0000313" key="4">
    <source>
        <dbReference type="Proteomes" id="UP000620124"/>
    </source>
</evidence>
<proteinExistence type="predicted"/>
<dbReference type="Proteomes" id="UP000620124">
    <property type="component" value="Unassembled WGS sequence"/>
</dbReference>
<dbReference type="InterPro" id="IPR050523">
    <property type="entry name" value="AKR_Detox_Biosynth"/>
</dbReference>
<name>A0A8H6U365_9AGAR</name>
<organism evidence="3 4">
    <name type="scientific">Mycena venus</name>
    <dbReference type="NCBI Taxonomy" id="2733690"/>
    <lineage>
        <taxon>Eukaryota</taxon>
        <taxon>Fungi</taxon>
        <taxon>Dikarya</taxon>
        <taxon>Basidiomycota</taxon>
        <taxon>Agaricomycotina</taxon>
        <taxon>Agaricomycetes</taxon>
        <taxon>Agaricomycetidae</taxon>
        <taxon>Agaricales</taxon>
        <taxon>Marasmiineae</taxon>
        <taxon>Mycenaceae</taxon>
        <taxon>Mycena</taxon>
    </lineage>
</organism>
<keyword evidence="4" id="KW-1185">Reference proteome</keyword>
<dbReference type="OrthoDB" id="48988at2759"/>
<keyword evidence="1" id="KW-0560">Oxidoreductase</keyword>
<accession>A0A8H6U365</accession>
<dbReference type="PANTHER" id="PTHR43364">
    <property type="entry name" value="NADH-SPECIFIC METHYLGLYOXAL REDUCTASE-RELATED"/>
    <property type="match status" value="1"/>
</dbReference>
<sequence length="190" mass="21049">MAAPRKMKYVRLGNLGLKVSRIILGCMSYGDPKWGGSWVLPEEEGTKHIKAAYDAGINTFDMANACPCPLPAHGKSWVVRSRNTAPPRDEIVVMTKPFMAVPKTDTSEATLRIPDLDTAGYVNQYGLSRKYIFESVKHSLRRLDLDYIDVLQCHRFDPNTPIEETVCRACCPISTPHLGGKAIAGRGRDS</sequence>
<protein>
    <submittedName>
        <fullName evidence="3">Aldo-ket-red domain-containing protein</fullName>
    </submittedName>
</protein>
<dbReference type="EMBL" id="JACAZI010000037">
    <property type="protein sequence ID" value="KAF7328236.1"/>
    <property type="molecule type" value="Genomic_DNA"/>
</dbReference>
<evidence type="ECO:0000259" key="2">
    <source>
        <dbReference type="Pfam" id="PF00248"/>
    </source>
</evidence>
<dbReference type="GO" id="GO:0016491">
    <property type="term" value="F:oxidoreductase activity"/>
    <property type="evidence" value="ECO:0007669"/>
    <property type="project" value="UniProtKB-KW"/>
</dbReference>
<dbReference type="InterPro" id="IPR023210">
    <property type="entry name" value="NADP_OxRdtase_dom"/>
</dbReference>
<comment type="caution">
    <text evidence="3">The sequence shown here is derived from an EMBL/GenBank/DDBJ whole genome shotgun (WGS) entry which is preliminary data.</text>
</comment>
<dbReference type="PANTHER" id="PTHR43364:SF4">
    <property type="entry name" value="NAD(P)-LINKED OXIDOREDUCTASE SUPERFAMILY PROTEIN"/>
    <property type="match status" value="1"/>
</dbReference>
<dbReference type="Gene3D" id="3.20.20.100">
    <property type="entry name" value="NADP-dependent oxidoreductase domain"/>
    <property type="match status" value="1"/>
</dbReference>
<reference evidence="3" key="1">
    <citation type="submission" date="2020-05" db="EMBL/GenBank/DDBJ databases">
        <title>Mycena genomes resolve the evolution of fungal bioluminescence.</title>
        <authorList>
            <person name="Tsai I.J."/>
        </authorList>
    </citation>
    <scope>NUCLEOTIDE SEQUENCE</scope>
    <source>
        <strain evidence="3">CCC161011</strain>
    </source>
</reference>
<evidence type="ECO:0000256" key="1">
    <source>
        <dbReference type="ARBA" id="ARBA00023002"/>
    </source>
</evidence>
<evidence type="ECO:0000313" key="3">
    <source>
        <dbReference type="EMBL" id="KAF7328236.1"/>
    </source>
</evidence>
<dbReference type="Pfam" id="PF00248">
    <property type="entry name" value="Aldo_ket_red"/>
    <property type="match status" value="1"/>
</dbReference>
<dbReference type="SUPFAM" id="SSF51430">
    <property type="entry name" value="NAD(P)-linked oxidoreductase"/>
    <property type="match status" value="1"/>
</dbReference>
<gene>
    <name evidence="3" type="ORF">MVEN_02563500</name>
</gene>
<feature type="domain" description="NADP-dependent oxidoreductase" evidence="2">
    <location>
        <begin position="21"/>
        <end position="166"/>
    </location>
</feature>
<dbReference type="InterPro" id="IPR036812">
    <property type="entry name" value="NAD(P)_OxRdtase_dom_sf"/>
</dbReference>